<gene>
    <name evidence="1" type="ORF">HK100_010793</name>
</gene>
<dbReference type="EMBL" id="JADGJH010000609">
    <property type="protein sequence ID" value="KAJ3125436.1"/>
    <property type="molecule type" value="Genomic_DNA"/>
</dbReference>
<comment type="caution">
    <text evidence="1">The sequence shown here is derived from an EMBL/GenBank/DDBJ whole genome shotgun (WGS) entry which is preliminary data.</text>
</comment>
<keyword evidence="2" id="KW-1185">Reference proteome</keyword>
<evidence type="ECO:0000313" key="2">
    <source>
        <dbReference type="Proteomes" id="UP001211907"/>
    </source>
</evidence>
<dbReference type="AlphaFoldDB" id="A0AAD5T4S3"/>
<evidence type="ECO:0000313" key="1">
    <source>
        <dbReference type="EMBL" id="KAJ3125436.1"/>
    </source>
</evidence>
<name>A0AAD5T4S3_9FUNG</name>
<organism evidence="1 2">
    <name type="scientific">Physocladia obscura</name>
    <dbReference type="NCBI Taxonomy" id="109957"/>
    <lineage>
        <taxon>Eukaryota</taxon>
        <taxon>Fungi</taxon>
        <taxon>Fungi incertae sedis</taxon>
        <taxon>Chytridiomycota</taxon>
        <taxon>Chytridiomycota incertae sedis</taxon>
        <taxon>Chytridiomycetes</taxon>
        <taxon>Chytridiales</taxon>
        <taxon>Chytriomycetaceae</taxon>
        <taxon>Physocladia</taxon>
    </lineage>
</organism>
<accession>A0AAD5T4S3</accession>
<reference evidence="1" key="1">
    <citation type="submission" date="2020-05" db="EMBL/GenBank/DDBJ databases">
        <title>Phylogenomic resolution of chytrid fungi.</title>
        <authorList>
            <person name="Stajich J.E."/>
            <person name="Amses K."/>
            <person name="Simmons R."/>
            <person name="Seto K."/>
            <person name="Myers J."/>
            <person name="Bonds A."/>
            <person name="Quandt C.A."/>
            <person name="Barry K."/>
            <person name="Liu P."/>
            <person name="Grigoriev I."/>
            <person name="Longcore J.E."/>
            <person name="James T.Y."/>
        </authorList>
    </citation>
    <scope>NUCLEOTIDE SEQUENCE</scope>
    <source>
        <strain evidence="1">JEL0513</strain>
    </source>
</reference>
<dbReference type="Proteomes" id="UP001211907">
    <property type="component" value="Unassembled WGS sequence"/>
</dbReference>
<protein>
    <submittedName>
        <fullName evidence="1">Uncharacterized protein</fullName>
    </submittedName>
</protein>
<proteinExistence type="predicted"/>
<sequence>MFSNNMNSRSACPKCDGYGYIHDVLEKHDKVDRKTRCKKCNDCNVCSGSGVGLVVLEYADMLTVINGLGLSARGFLHSVHTPQPHLFNEFIRCDNCIDCKDCIGGIPRNIAKKLPASAPYQDAHTNSALLDVDIKQKPSLIGSSPFFESLFSSDSAHFRNDRLKQNQKGTHQTAAQQVQQLQQQTLLDFSGNAYDDFCDFQAKGWKHETTTKHERGANTRCKHCSTCKACGGKGKVEEDKLPCNDCNLRGFIHPTSAAGINEIENRPHDAPDNLRCFYCQVCPQCKGIGVKSAIKEPGPKFRQEPIKPEVLLPLPLLQSFPNLSLQHQQAPTPSVMVPNIPAPPVLNVVMKRSPDNPELQIPMVELPGIGLVPAEQLLNMTVPMVMMPQIINTAPVVSPSQMHNQQFGVVRNKDDDSGGIDEEELIASRKDVWG</sequence>